<keyword evidence="5" id="KW-1185">Reference proteome</keyword>
<feature type="domain" description="Glycosyl transferase family 1" evidence="3">
    <location>
        <begin position="200"/>
        <end position="318"/>
    </location>
</feature>
<evidence type="ECO:0000256" key="1">
    <source>
        <dbReference type="ARBA" id="ARBA00022679"/>
    </source>
</evidence>
<reference evidence="4 5" key="1">
    <citation type="submission" date="2019-07" db="EMBL/GenBank/DDBJ databases">
        <title>Genomic Encyclopedia of Type Strains, Phase IV (KMG-IV): sequencing the most valuable type-strain genomes for metagenomic binning, comparative biology and taxonomic classification.</title>
        <authorList>
            <person name="Goeker M."/>
        </authorList>
    </citation>
    <scope>NUCLEOTIDE SEQUENCE [LARGE SCALE GENOMIC DNA]</scope>
    <source>
        <strain evidence="4 5">DSM 18961</strain>
    </source>
</reference>
<sequence>MKEIILFIYPQKSSFINSDIEFLSKKYNVKTQDLLWNKASILPLNLITQFFFLIRNIQSSKVIVISFAGYFSLLPVLFGKLLRKKTLLILNGTDCVLFPEYNYGSLRKPLLLFFVKKSQQYATKLLPVDASLIEQVHTFDETIFIKNQGFKAHFPKLKTPIKVIPNGFDTDFWTYNTQFIKRKEFITVVSASKKSTAIFKGIDLIVNVAKQFPNKIFTIVGLSEEVQQEFKVGKNVIFYSFVKKEVLKQFYQEHQFYLQLSVNEGFGCALSEAMLCGCIPIVSNAGALPNVIGKTGFIIEKRGVDIVKKMIEKILFLTEEERIEKGIKARFQIENNFSISNREKLLLQEIES</sequence>
<dbReference type="PANTHER" id="PTHR46401">
    <property type="entry name" value="GLYCOSYLTRANSFERASE WBBK-RELATED"/>
    <property type="match status" value="1"/>
</dbReference>
<protein>
    <submittedName>
        <fullName evidence="4">Glycosyltransferase involved in cell wall biosynthesis</fullName>
    </submittedName>
</protein>
<dbReference type="InterPro" id="IPR001296">
    <property type="entry name" value="Glyco_trans_1"/>
</dbReference>
<keyword evidence="1 4" id="KW-0808">Transferase</keyword>
<evidence type="ECO:0000313" key="5">
    <source>
        <dbReference type="Proteomes" id="UP000323136"/>
    </source>
</evidence>
<proteinExistence type="predicted"/>
<keyword evidence="2" id="KW-1133">Transmembrane helix</keyword>
<evidence type="ECO:0000259" key="3">
    <source>
        <dbReference type="Pfam" id="PF00534"/>
    </source>
</evidence>
<dbReference type="Pfam" id="PF00534">
    <property type="entry name" value="Glycos_transf_1"/>
    <property type="match status" value="1"/>
</dbReference>
<dbReference type="GO" id="GO:0016757">
    <property type="term" value="F:glycosyltransferase activity"/>
    <property type="evidence" value="ECO:0007669"/>
    <property type="project" value="InterPro"/>
</dbReference>
<dbReference type="SUPFAM" id="SSF53756">
    <property type="entry name" value="UDP-Glycosyltransferase/glycogen phosphorylase"/>
    <property type="match status" value="1"/>
</dbReference>
<dbReference type="EMBL" id="VNIA01000007">
    <property type="protein sequence ID" value="TYP96495.1"/>
    <property type="molecule type" value="Genomic_DNA"/>
</dbReference>
<dbReference type="AlphaFoldDB" id="A0A5S5DLA8"/>
<feature type="transmembrane region" description="Helical" evidence="2">
    <location>
        <begin position="60"/>
        <end position="78"/>
    </location>
</feature>
<keyword evidence="2" id="KW-0472">Membrane</keyword>
<gene>
    <name evidence="4" type="ORF">C7447_10761</name>
</gene>
<evidence type="ECO:0000256" key="2">
    <source>
        <dbReference type="SAM" id="Phobius"/>
    </source>
</evidence>
<organism evidence="4 5">
    <name type="scientific">Tenacibaculum adriaticum</name>
    <dbReference type="NCBI Taxonomy" id="413713"/>
    <lineage>
        <taxon>Bacteria</taxon>
        <taxon>Pseudomonadati</taxon>
        <taxon>Bacteroidota</taxon>
        <taxon>Flavobacteriia</taxon>
        <taxon>Flavobacteriales</taxon>
        <taxon>Flavobacteriaceae</taxon>
        <taxon>Tenacibaculum</taxon>
    </lineage>
</organism>
<dbReference type="RefSeq" id="WP_170246053.1">
    <property type="nucleotide sequence ID" value="NZ_VNIA01000007.1"/>
</dbReference>
<comment type="caution">
    <text evidence="4">The sequence shown here is derived from an EMBL/GenBank/DDBJ whole genome shotgun (WGS) entry which is preliminary data.</text>
</comment>
<name>A0A5S5DLA8_9FLAO</name>
<dbReference type="Gene3D" id="3.40.50.2000">
    <property type="entry name" value="Glycogen Phosphorylase B"/>
    <property type="match status" value="2"/>
</dbReference>
<keyword evidence="2" id="KW-0812">Transmembrane</keyword>
<dbReference type="PANTHER" id="PTHR46401:SF2">
    <property type="entry name" value="GLYCOSYLTRANSFERASE WBBK-RELATED"/>
    <property type="match status" value="1"/>
</dbReference>
<accession>A0A5S5DLA8</accession>
<dbReference type="GO" id="GO:0009103">
    <property type="term" value="P:lipopolysaccharide biosynthetic process"/>
    <property type="evidence" value="ECO:0007669"/>
    <property type="project" value="TreeGrafter"/>
</dbReference>
<dbReference type="CDD" id="cd03801">
    <property type="entry name" value="GT4_PimA-like"/>
    <property type="match status" value="1"/>
</dbReference>
<evidence type="ECO:0000313" key="4">
    <source>
        <dbReference type="EMBL" id="TYP96495.1"/>
    </source>
</evidence>
<dbReference type="Proteomes" id="UP000323136">
    <property type="component" value="Unassembled WGS sequence"/>
</dbReference>